<dbReference type="PRINTS" id="PR00184">
    <property type="entry name" value="NEISSPPORIN"/>
</dbReference>
<dbReference type="InterPro" id="IPR002299">
    <property type="entry name" value="Porin_Neis"/>
</dbReference>
<keyword evidence="5" id="KW-0812">Transmembrane</keyword>
<evidence type="ECO:0000313" key="13">
    <source>
        <dbReference type="Proteomes" id="UP001469089"/>
    </source>
</evidence>
<keyword evidence="7" id="KW-0406">Ion transport</keyword>
<keyword evidence="10" id="KW-0998">Cell outer membrane</keyword>
<organism evidence="12 13">
    <name type="scientific">Paraburkholderia acidicola</name>
    <dbReference type="NCBI Taxonomy" id="1912599"/>
    <lineage>
        <taxon>Bacteria</taxon>
        <taxon>Pseudomonadati</taxon>
        <taxon>Pseudomonadota</taxon>
        <taxon>Betaproteobacteria</taxon>
        <taxon>Burkholderiales</taxon>
        <taxon>Burkholderiaceae</taxon>
        <taxon>Paraburkholderia</taxon>
    </lineage>
</organism>
<gene>
    <name evidence="12" type="ORF">N0A02_00715</name>
</gene>
<evidence type="ECO:0000313" key="12">
    <source>
        <dbReference type="EMBL" id="MEQ5837960.1"/>
    </source>
</evidence>
<proteinExistence type="predicted"/>
<evidence type="ECO:0000256" key="10">
    <source>
        <dbReference type="ARBA" id="ARBA00023237"/>
    </source>
</evidence>
<keyword evidence="6" id="KW-0732">Signal</keyword>
<evidence type="ECO:0000256" key="7">
    <source>
        <dbReference type="ARBA" id="ARBA00023065"/>
    </source>
</evidence>
<evidence type="ECO:0000256" key="6">
    <source>
        <dbReference type="ARBA" id="ARBA00022729"/>
    </source>
</evidence>
<comment type="subunit">
    <text evidence="2">Homotrimer.</text>
</comment>
<dbReference type="InterPro" id="IPR033900">
    <property type="entry name" value="Gram_neg_porin_domain"/>
</dbReference>
<keyword evidence="9" id="KW-0472">Membrane</keyword>
<dbReference type="InterPro" id="IPR023614">
    <property type="entry name" value="Porin_dom_sf"/>
</dbReference>
<dbReference type="PANTHER" id="PTHR34501">
    <property type="entry name" value="PROTEIN YDDL-RELATED"/>
    <property type="match status" value="1"/>
</dbReference>
<dbReference type="Gene3D" id="2.40.160.10">
    <property type="entry name" value="Porin"/>
    <property type="match status" value="1"/>
</dbReference>
<dbReference type="EMBL" id="JAOALG010000001">
    <property type="protein sequence ID" value="MEQ5837960.1"/>
    <property type="molecule type" value="Genomic_DNA"/>
</dbReference>
<protein>
    <submittedName>
        <fullName evidence="12">Porin</fullName>
    </submittedName>
</protein>
<keyword evidence="4" id="KW-1134">Transmembrane beta strand</keyword>
<evidence type="ECO:0000256" key="1">
    <source>
        <dbReference type="ARBA" id="ARBA00004571"/>
    </source>
</evidence>
<dbReference type="InterPro" id="IPR050298">
    <property type="entry name" value="Gram-neg_bact_OMP"/>
</dbReference>
<dbReference type="InterPro" id="IPR001702">
    <property type="entry name" value="Porin_Gram-ve"/>
</dbReference>
<accession>A0ABV1LGR6</accession>
<evidence type="ECO:0000256" key="5">
    <source>
        <dbReference type="ARBA" id="ARBA00022692"/>
    </source>
</evidence>
<dbReference type="SUPFAM" id="SSF56935">
    <property type="entry name" value="Porins"/>
    <property type="match status" value="1"/>
</dbReference>
<evidence type="ECO:0000256" key="3">
    <source>
        <dbReference type="ARBA" id="ARBA00022448"/>
    </source>
</evidence>
<evidence type="ECO:0000256" key="9">
    <source>
        <dbReference type="ARBA" id="ARBA00023136"/>
    </source>
</evidence>
<dbReference type="Proteomes" id="UP001469089">
    <property type="component" value="Unassembled WGS sequence"/>
</dbReference>
<dbReference type="PRINTS" id="PR00182">
    <property type="entry name" value="ECOLNEIPORIN"/>
</dbReference>
<dbReference type="CDD" id="cd00342">
    <property type="entry name" value="gram_neg_porins"/>
    <property type="match status" value="1"/>
</dbReference>
<feature type="domain" description="Porin" evidence="11">
    <location>
        <begin position="23"/>
        <end position="333"/>
    </location>
</feature>
<evidence type="ECO:0000259" key="11">
    <source>
        <dbReference type="Pfam" id="PF13609"/>
    </source>
</evidence>
<keyword evidence="3" id="KW-0813">Transport</keyword>
<keyword evidence="13" id="KW-1185">Reference proteome</keyword>
<comment type="subcellular location">
    <subcellularLocation>
        <location evidence="1">Cell outer membrane</location>
        <topology evidence="1">Multi-pass membrane protein</topology>
    </subcellularLocation>
</comment>
<evidence type="ECO:0000256" key="8">
    <source>
        <dbReference type="ARBA" id="ARBA00023114"/>
    </source>
</evidence>
<dbReference type="Pfam" id="PF13609">
    <property type="entry name" value="Porin_4"/>
    <property type="match status" value="1"/>
</dbReference>
<keyword evidence="8" id="KW-0626">Porin</keyword>
<sequence length="364" mass="37257">MSIRGNWWLLCRVGVVGGFLGGVGGLAHAQGSVTLYGIVDTGILYTSKTLNAQTGGNSGRQFSLLDSGLSGSRFGIKGVEDLGSGLRAAFDLESGINTTNGGLANSNGNLFGRQAWVGLSGGFGSVKAGVQYSPFALAAIDSDARDISYFGSGAVNYIANVYTTGLFGSNAISYTSPVIAGLQASAMLALGGQAGNFQAGRQYSARLNYNLSGLSVNAALFSGNAGGTAATTPVPSTVAFTGRMIGAGYKFGSLTVKASFTNYKLAGSFDNRVYGGGFSYAISSVLDVDAGVWFTSDGNDTTNHSIMAAAGTKYYLSKRTTLYGQVGVVNNHGNMNSGLSINDGVLHEVAGTTTGVNVGIRHTF</sequence>
<reference evidence="12 13" key="1">
    <citation type="journal article" date="2024" name="Chem. Sci.">
        <title>Discovery of a lagriamide polyketide by integrated genome mining, isotopic labeling, and untargeted metabolomics.</title>
        <authorList>
            <person name="Fergusson C.H."/>
            <person name="Saulog J."/>
            <person name="Paulo B.S."/>
            <person name="Wilson D.M."/>
            <person name="Liu D.Y."/>
            <person name="Morehouse N.J."/>
            <person name="Waterworth S."/>
            <person name="Barkei J."/>
            <person name="Gray C.A."/>
            <person name="Kwan J.C."/>
            <person name="Eustaquio A.S."/>
            <person name="Linington R.G."/>
        </authorList>
    </citation>
    <scope>NUCLEOTIDE SEQUENCE [LARGE SCALE GENOMIC DNA]</scope>
    <source>
        <strain evidence="12 13">RL17-338-BIF-B</strain>
    </source>
</reference>
<evidence type="ECO:0000256" key="4">
    <source>
        <dbReference type="ARBA" id="ARBA00022452"/>
    </source>
</evidence>
<evidence type="ECO:0000256" key="2">
    <source>
        <dbReference type="ARBA" id="ARBA00011233"/>
    </source>
</evidence>
<dbReference type="PANTHER" id="PTHR34501:SF9">
    <property type="entry name" value="MAJOR OUTER MEMBRANE PROTEIN P.IA"/>
    <property type="match status" value="1"/>
</dbReference>
<comment type="caution">
    <text evidence="12">The sequence shown here is derived from an EMBL/GenBank/DDBJ whole genome shotgun (WGS) entry which is preliminary data.</text>
</comment>
<name>A0ABV1LGR6_9BURK</name>